<dbReference type="EMBL" id="CAMGYJ010000006">
    <property type="protein sequence ID" value="CAI0431565.1"/>
    <property type="molecule type" value="Genomic_DNA"/>
</dbReference>
<name>A0AAV0LD89_9ROSI</name>
<feature type="region of interest" description="Disordered" evidence="1">
    <location>
        <begin position="1"/>
        <end position="82"/>
    </location>
</feature>
<evidence type="ECO:0000256" key="1">
    <source>
        <dbReference type="SAM" id="MobiDB-lite"/>
    </source>
</evidence>
<evidence type="ECO:0000313" key="4">
    <source>
        <dbReference type="Proteomes" id="UP001154282"/>
    </source>
</evidence>
<accession>A0AAV0LD89</accession>
<feature type="compositionally biased region" description="Gly residues" evidence="1">
    <location>
        <begin position="22"/>
        <end position="32"/>
    </location>
</feature>
<dbReference type="AlphaFoldDB" id="A0AAV0LD89"/>
<protein>
    <submittedName>
        <fullName evidence="2">Uncharacterized protein</fullName>
    </submittedName>
</protein>
<sequence>MSESRPAGSQTTIQGSRRTGGSVRGSGRGGNNRGKSQGGQSSRGEVQPRAFAMTRREADISPEVVTGKDQAGGSSKGKGIAE</sequence>
<gene>
    <name evidence="2" type="ORF">LITE_LOCUS23070</name>
    <name evidence="3" type="ORF">LITE_LOCUS24038</name>
</gene>
<dbReference type="Proteomes" id="UP001154282">
    <property type="component" value="Unassembled WGS sequence"/>
</dbReference>
<dbReference type="EMBL" id="CAMGYJ010000006">
    <property type="protein sequence ID" value="CAI0433801.1"/>
    <property type="molecule type" value="Genomic_DNA"/>
</dbReference>
<comment type="caution">
    <text evidence="2">The sequence shown here is derived from an EMBL/GenBank/DDBJ whole genome shotgun (WGS) entry which is preliminary data.</text>
</comment>
<organism evidence="2 4">
    <name type="scientific">Linum tenue</name>
    <dbReference type="NCBI Taxonomy" id="586396"/>
    <lineage>
        <taxon>Eukaryota</taxon>
        <taxon>Viridiplantae</taxon>
        <taxon>Streptophyta</taxon>
        <taxon>Embryophyta</taxon>
        <taxon>Tracheophyta</taxon>
        <taxon>Spermatophyta</taxon>
        <taxon>Magnoliopsida</taxon>
        <taxon>eudicotyledons</taxon>
        <taxon>Gunneridae</taxon>
        <taxon>Pentapetalae</taxon>
        <taxon>rosids</taxon>
        <taxon>fabids</taxon>
        <taxon>Malpighiales</taxon>
        <taxon>Linaceae</taxon>
        <taxon>Linum</taxon>
    </lineage>
</organism>
<evidence type="ECO:0000313" key="2">
    <source>
        <dbReference type="EMBL" id="CAI0431565.1"/>
    </source>
</evidence>
<feature type="compositionally biased region" description="Low complexity" evidence="1">
    <location>
        <begin position="33"/>
        <end position="44"/>
    </location>
</feature>
<reference evidence="2" key="1">
    <citation type="submission" date="2022-08" db="EMBL/GenBank/DDBJ databases">
        <authorList>
            <person name="Gutierrez-Valencia J."/>
        </authorList>
    </citation>
    <scope>NUCLEOTIDE SEQUENCE</scope>
</reference>
<feature type="compositionally biased region" description="Polar residues" evidence="1">
    <location>
        <begin position="1"/>
        <end position="14"/>
    </location>
</feature>
<proteinExistence type="predicted"/>
<keyword evidence="4" id="KW-1185">Reference proteome</keyword>
<evidence type="ECO:0000313" key="3">
    <source>
        <dbReference type="EMBL" id="CAI0433801.1"/>
    </source>
</evidence>